<dbReference type="AlphaFoldDB" id="A0A285N0M6"/>
<name>A0A285N0M6_9AQUI</name>
<dbReference type="InterPro" id="IPR004960">
    <property type="entry name" value="LipA_acyltrans"/>
</dbReference>
<dbReference type="GO" id="GO:0016746">
    <property type="term" value="F:acyltransferase activity"/>
    <property type="evidence" value="ECO:0007669"/>
    <property type="project" value="UniProtKB-KW"/>
</dbReference>
<organism evidence="7 8">
    <name type="scientific">Persephonella hydrogeniphila</name>
    <dbReference type="NCBI Taxonomy" id="198703"/>
    <lineage>
        <taxon>Bacteria</taxon>
        <taxon>Pseudomonadati</taxon>
        <taxon>Aquificota</taxon>
        <taxon>Aquificia</taxon>
        <taxon>Aquificales</taxon>
        <taxon>Hydrogenothermaceae</taxon>
        <taxon>Persephonella</taxon>
    </lineage>
</organism>
<sequence>MTYLLAKALFSVFSSLDRESNLRLGELIGSLFWNAGYRKKVILKNLDIAFPEKDLNWKKKTGKSSLQNIGRTLTEFSKIPDYIKTGQIKDIFTVEKGREILEIEGGKIIITAHIGNWEIGGAGLSYMYGNVVSLAYRIKNKKLNQLITEIRESSGMKIIFHDQPLKDFLKSLKDEKTVVFLADQNALRHRGVFVDFFGLPASTVSFPAKLAVRYGVPVFFAYQYYDYETKVYRGIIKEINWKKSEDTDRSIKNLVQAYTKEIEDAVRKHPDQYFWVHKRWKTRPEGELENIYSD</sequence>
<keyword evidence="6" id="KW-0012">Acyltransferase</keyword>
<dbReference type="EMBL" id="OBEI01000001">
    <property type="protein sequence ID" value="SNZ02992.1"/>
    <property type="molecule type" value="Genomic_DNA"/>
</dbReference>
<proteinExistence type="predicted"/>
<evidence type="ECO:0000313" key="8">
    <source>
        <dbReference type="Proteomes" id="UP000219036"/>
    </source>
</evidence>
<dbReference type="RefSeq" id="WP_096999462.1">
    <property type="nucleotide sequence ID" value="NZ_OBEI01000001.1"/>
</dbReference>
<evidence type="ECO:0000256" key="5">
    <source>
        <dbReference type="ARBA" id="ARBA00023136"/>
    </source>
</evidence>
<reference evidence="8" key="1">
    <citation type="submission" date="2017-09" db="EMBL/GenBank/DDBJ databases">
        <authorList>
            <person name="Varghese N."/>
            <person name="Submissions S."/>
        </authorList>
    </citation>
    <scope>NUCLEOTIDE SEQUENCE [LARGE SCALE GENOMIC DNA]</scope>
    <source>
        <strain evidence="8">DSM 15103</strain>
    </source>
</reference>
<keyword evidence="4 7" id="KW-0808">Transferase</keyword>
<keyword evidence="3" id="KW-0997">Cell inner membrane</keyword>
<dbReference type="GO" id="GO:0009247">
    <property type="term" value="P:glycolipid biosynthetic process"/>
    <property type="evidence" value="ECO:0007669"/>
    <property type="project" value="UniProtKB-ARBA"/>
</dbReference>
<dbReference type="PANTHER" id="PTHR30606:SF10">
    <property type="entry name" value="PHOSPHATIDYLINOSITOL MANNOSIDE ACYLTRANSFERASE"/>
    <property type="match status" value="1"/>
</dbReference>
<evidence type="ECO:0000256" key="3">
    <source>
        <dbReference type="ARBA" id="ARBA00022519"/>
    </source>
</evidence>
<keyword evidence="2" id="KW-1003">Cell membrane</keyword>
<evidence type="ECO:0000256" key="2">
    <source>
        <dbReference type="ARBA" id="ARBA00022475"/>
    </source>
</evidence>
<comment type="subcellular location">
    <subcellularLocation>
        <location evidence="1">Cell inner membrane</location>
    </subcellularLocation>
</comment>
<dbReference type="PIRSF" id="PIRSF026649">
    <property type="entry name" value="MsbB"/>
    <property type="match status" value="1"/>
</dbReference>
<protein>
    <submittedName>
        <fullName evidence="7">KDO2-lipid IV(A) lauroyltransferase</fullName>
    </submittedName>
</protein>
<gene>
    <name evidence="7" type="ORF">SAMN06265182_0263</name>
</gene>
<keyword evidence="8" id="KW-1185">Reference proteome</keyword>
<evidence type="ECO:0000256" key="1">
    <source>
        <dbReference type="ARBA" id="ARBA00004533"/>
    </source>
</evidence>
<evidence type="ECO:0000256" key="4">
    <source>
        <dbReference type="ARBA" id="ARBA00022679"/>
    </source>
</evidence>
<evidence type="ECO:0000256" key="6">
    <source>
        <dbReference type="ARBA" id="ARBA00023315"/>
    </source>
</evidence>
<dbReference type="Pfam" id="PF03279">
    <property type="entry name" value="Lip_A_acyltrans"/>
    <property type="match status" value="1"/>
</dbReference>
<dbReference type="GO" id="GO:0005886">
    <property type="term" value="C:plasma membrane"/>
    <property type="evidence" value="ECO:0007669"/>
    <property type="project" value="UniProtKB-SubCell"/>
</dbReference>
<accession>A0A285N0M6</accession>
<dbReference type="Proteomes" id="UP000219036">
    <property type="component" value="Unassembled WGS sequence"/>
</dbReference>
<dbReference type="OrthoDB" id="9801955at2"/>
<keyword evidence="5" id="KW-0472">Membrane</keyword>
<dbReference type="PANTHER" id="PTHR30606">
    <property type="entry name" value="LIPID A BIOSYNTHESIS LAUROYL ACYLTRANSFERASE"/>
    <property type="match status" value="1"/>
</dbReference>
<dbReference type="CDD" id="cd07984">
    <property type="entry name" value="LPLAT_LABLAT-like"/>
    <property type="match status" value="1"/>
</dbReference>
<evidence type="ECO:0000313" key="7">
    <source>
        <dbReference type="EMBL" id="SNZ02992.1"/>
    </source>
</evidence>